<dbReference type="EMBL" id="CM003530">
    <property type="protein sequence ID" value="RCV19560.1"/>
    <property type="molecule type" value="Genomic_DNA"/>
</dbReference>
<dbReference type="GO" id="GO:0005085">
    <property type="term" value="F:guanyl-nucleotide exchange factor activity"/>
    <property type="evidence" value="ECO:0007669"/>
    <property type="project" value="UniProtKB-KW"/>
</dbReference>
<dbReference type="GO" id="GO:0016787">
    <property type="term" value="F:hydrolase activity"/>
    <property type="evidence" value="ECO:0007669"/>
    <property type="project" value="UniProtKB-KW"/>
</dbReference>
<organism evidence="12">
    <name type="scientific">Setaria italica</name>
    <name type="common">Foxtail millet</name>
    <name type="synonym">Panicum italicum</name>
    <dbReference type="NCBI Taxonomy" id="4555"/>
    <lineage>
        <taxon>Eukaryota</taxon>
        <taxon>Viridiplantae</taxon>
        <taxon>Streptophyta</taxon>
        <taxon>Embryophyta</taxon>
        <taxon>Tracheophyta</taxon>
        <taxon>Spermatophyta</taxon>
        <taxon>Magnoliopsida</taxon>
        <taxon>Liliopsida</taxon>
        <taxon>Poales</taxon>
        <taxon>Poaceae</taxon>
        <taxon>PACMAD clade</taxon>
        <taxon>Panicoideae</taxon>
        <taxon>Panicodae</taxon>
        <taxon>Paniceae</taxon>
        <taxon>Cenchrinae</taxon>
        <taxon>Setaria</taxon>
    </lineage>
</organism>
<feature type="transmembrane region" description="Helical" evidence="9">
    <location>
        <begin position="12"/>
        <end position="28"/>
    </location>
</feature>
<keyword evidence="5" id="KW-0808">Transferase</keyword>
<dbReference type="InterPro" id="IPR058866">
    <property type="entry name" value="GDPGP1_N"/>
</dbReference>
<evidence type="ECO:0000256" key="7">
    <source>
        <dbReference type="ARBA" id="ARBA00022741"/>
    </source>
</evidence>
<keyword evidence="9" id="KW-0472">Membrane</keyword>
<dbReference type="Pfam" id="PF26216">
    <property type="entry name" value="GDPGP1_C"/>
    <property type="match status" value="1"/>
</dbReference>
<dbReference type="Pfam" id="PF26217">
    <property type="entry name" value="GDPGP1_N"/>
    <property type="match status" value="1"/>
</dbReference>
<protein>
    <recommendedName>
        <fullName evidence="13">GDP-L-galactose phosphorylase 1</fullName>
    </recommendedName>
</protein>
<evidence type="ECO:0000256" key="5">
    <source>
        <dbReference type="ARBA" id="ARBA00022679"/>
    </source>
</evidence>
<evidence type="ECO:0000259" key="11">
    <source>
        <dbReference type="Pfam" id="PF26217"/>
    </source>
</evidence>
<comment type="similarity">
    <text evidence="2">Belongs to the GDPGP1 family.</text>
</comment>
<reference evidence="12" key="2">
    <citation type="submission" date="2015-07" db="EMBL/GenBank/DDBJ databases">
        <authorList>
            <person name="Noorani M."/>
        </authorList>
    </citation>
    <scope>NUCLEOTIDE SEQUENCE</scope>
    <source>
        <strain evidence="12">Yugu1</strain>
    </source>
</reference>
<dbReference type="STRING" id="4555.A0A368QQL8"/>
<keyword evidence="9" id="KW-1133">Transmembrane helix</keyword>
<dbReference type="GO" id="GO:0005737">
    <property type="term" value="C:cytoplasm"/>
    <property type="evidence" value="ECO:0007669"/>
    <property type="project" value="UniProtKB-SubCell"/>
</dbReference>
<keyword evidence="7" id="KW-0547">Nucleotide-binding</keyword>
<evidence type="ECO:0000256" key="3">
    <source>
        <dbReference type="ARBA" id="ARBA00022490"/>
    </source>
</evidence>
<evidence type="ECO:0008006" key="13">
    <source>
        <dbReference type="Google" id="ProtNLM"/>
    </source>
</evidence>
<evidence type="ECO:0000256" key="4">
    <source>
        <dbReference type="ARBA" id="ARBA00022658"/>
    </source>
</evidence>
<dbReference type="PANTHER" id="PTHR20884">
    <property type="entry name" value="GDP-D-GLUCOSE PHOSPHORYLASE 1"/>
    <property type="match status" value="1"/>
</dbReference>
<dbReference type="OrthoDB" id="417175at2759"/>
<feature type="domain" description="GDPGP1-like N-terminal" evidence="11">
    <location>
        <begin position="102"/>
        <end position="267"/>
    </location>
</feature>
<sequence>MLRESDQLVMSWFQFIICAHLILERLVWNTTSRQFCRTKSTILSLVFASHIQFSFVLMLVLIPKLLFASSGVKTHLYCFSVEHGNDNLKSFVCSEQCGPSLLDTILLSQWDNFAWKGHLDYDVTACQLKVIEGGRNFVGQLNSKWNSFSPKEYDKFFESFRCLKPNSMKSYEGLLLCIAQGEKDRPEVAPSASPPKDGLLLIANEYPVEYGHIFLVPTAVNQLSCYWDKRMFGLATKIASEVNNAAFRVFFDSGTSVMSDRMFFQACYFANPLPVESASTVAVHDGKARSDIIVSETVDYPLKALVFTSNNLKALVNVVSEICFSLHDNTAAYSLLISNNGTKVFLFPQVKNLVAGCSLPAWECGGYFVYHTRSEFDNASETEISNRMASASLQDGAFEDLKHLCCAIADDLIK</sequence>
<feature type="domain" description="GDPGP1-like C-terminal" evidence="10">
    <location>
        <begin position="274"/>
        <end position="410"/>
    </location>
</feature>
<keyword evidence="8" id="KW-0378">Hydrolase</keyword>
<feature type="transmembrane region" description="Helical" evidence="9">
    <location>
        <begin position="40"/>
        <end position="62"/>
    </location>
</feature>
<dbReference type="AlphaFoldDB" id="A0A368QQL8"/>
<accession>A0A368QQL8</accession>
<name>A0A368QQL8_SETIT</name>
<evidence type="ECO:0000256" key="6">
    <source>
        <dbReference type="ARBA" id="ARBA00022695"/>
    </source>
</evidence>
<evidence type="ECO:0000256" key="8">
    <source>
        <dbReference type="ARBA" id="ARBA00022801"/>
    </source>
</evidence>
<evidence type="ECO:0000313" key="12">
    <source>
        <dbReference type="EMBL" id="RCV19560.1"/>
    </source>
</evidence>
<dbReference type="GO" id="GO:0000166">
    <property type="term" value="F:nucleotide binding"/>
    <property type="evidence" value="ECO:0007669"/>
    <property type="project" value="UniProtKB-KW"/>
</dbReference>
<comment type="subcellular location">
    <subcellularLocation>
        <location evidence="1">Cytoplasm</location>
    </subcellularLocation>
</comment>
<keyword evidence="3" id="KW-0963">Cytoplasm</keyword>
<keyword evidence="9" id="KW-0812">Transmembrane</keyword>
<keyword evidence="6" id="KW-0548">Nucleotidyltransferase</keyword>
<keyword evidence="4" id="KW-0344">Guanine-nucleotide releasing factor</keyword>
<evidence type="ECO:0000256" key="1">
    <source>
        <dbReference type="ARBA" id="ARBA00004496"/>
    </source>
</evidence>
<gene>
    <name evidence="12" type="ORF">SETIT_3G395500v2</name>
</gene>
<dbReference type="InterPro" id="IPR058865">
    <property type="entry name" value="GDPGP1_C"/>
</dbReference>
<evidence type="ECO:0000256" key="2">
    <source>
        <dbReference type="ARBA" id="ARBA00006451"/>
    </source>
</evidence>
<evidence type="ECO:0000256" key="9">
    <source>
        <dbReference type="SAM" id="Phobius"/>
    </source>
</evidence>
<dbReference type="GO" id="GO:0080048">
    <property type="term" value="F:GDP-D-glucose phosphorylase activity"/>
    <property type="evidence" value="ECO:0007669"/>
    <property type="project" value="InterPro"/>
</dbReference>
<evidence type="ECO:0000259" key="10">
    <source>
        <dbReference type="Pfam" id="PF26216"/>
    </source>
</evidence>
<proteinExistence type="inferred from homology"/>
<reference evidence="12" key="1">
    <citation type="journal article" date="2012" name="Nat. Biotechnol.">
        <title>Reference genome sequence of the model plant Setaria.</title>
        <authorList>
            <person name="Bennetzen J.L."/>
            <person name="Schmutz J."/>
            <person name="Wang H."/>
            <person name="Percifield R."/>
            <person name="Hawkins J."/>
            <person name="Pontaroli A.C."/>
            <person name="Estep M."/>
            <person name="Feng L."/>
            <person name="Vaughn J.N."/>
            <person name="Grimwood J."/>
            <person name="Jenkins J."/>
            <person name="Barry K."/>
            <person name="Lindquist E."/>
            <person name="Hellsten U."/>
            <person name="Deshpande S."/>
            <person name="Wang X."/>
            <person name="Wu X."/>
            <person name="Mitros T."/>
            <person name="Triplett J."/>
            <person name="Yang X."/>
            <person name="Ye C.Y."/>
            <person name="Mauro-Herrera M."/>
            <person name="Wang L."/>
            <person name="Li P."/>
            <person name="Sharma M."/>
            <person name="Sharma R."/>
            <person name="Ronald P.C."/>
            <person name="Panaud O."/>
            <person name="Kellogg E.A."/>
            <person name="Brutnell T.P."/>
            <person name="Doust A.N."/>
            <person name="Tuskan G.A."/>
            <person name="Rokhsar D."/>
            <person name="Devos K.M."/>
        </authorList>
    </citation>
    <scope>NUCLEOTIDE SEQUENCE [LARGE SCALE GENOMIC DNA]</scope>
    <source>
        <strain evidence="12">Yugu1</strain>
    </source>
</reference>
<dbReference type="InterPro" id="IPR026506">
    <property type="entry name" value="GDPGP"/>
</dbReference>
<dbReference type="PANTHER" id="PTHR20884:SF9">
    <property type="entry name" value="OS12G0612100 PROTEIN"/>
    <property type="match status" value="1"/>
</dbReference>